<proteinExistence type="predicted"/>
<evidence type="ECO:0000256" key="2">
    <source>
        <dbReference type="ARBA" id="ARBA00022679"/>
    </source>
</evidence>
<dbReference type="GO" id="GO:0005829">
    <property type="term" value="C:cytosol"/>
    <property type="evidence" value="ECO:0007669"/>
    <property type="project" value="TreeGrafter"/>
</dbReference>
<comment type="caution">
    <text evidence="6">The sequence shown here is derived from an EMBL/GenBank/DDBJ whole genome shotgun (WGS) entry which is preliminary data.</text>
</comment>
<gene>
    <name evidence="6" type="primary">fabD</name>
    <name evidence="6" type="ORF">E4V82_22715</name>
</gene>
<reference evidence="6 7" key="1">
    <citation type="journal article" date="2019" name="Lett. Appl. Microbiol.">
        <title>A case of 'blown pack' spoilage of vacuum-packaged pork likely associated with Clostridium estertheticum in Canada.</title>
        <authorList>
            <person name="Zhang P."/>
            <person name="Ward P."/>
            <person name="McMullen L.M."/>
            <person name="Yang X."/>
        </authorList>
    </citation>
    <scope>NUCLEOTIDE SEQUENCE [LARGE SCALE GENOMIC DNA]</scope>
    <source>
        <strain evidence="6 7">MA19</strain>
    </source>
</reference>
<evidence type="ECO:0000256" key="4">
    <source>
        <dbReference type="ARBA" id="ARBA00048462"/>
    </source>
</evidence>
<dbReference type="InterPro" id="IPR016036">
    <property type="entry name" value="Malonyl_transacylase_ACP-bd"/>
</dbReference>
<dbReference type="SMART" id="SM00827">
    <property type="entry name" value="PKS_AT"/>
    <property type="match status" value="1"/>
</dbReference>
<evidence type="ECO:0000256" key="3">
    <source>
        <dbReference type="ARBA" id="ARBA00023315"/>
    </source>
</evidence>
<dbReference type="EMBL" id="SPSF01000056">
    <property type="protein sequence ID" value="MPQ64881.1"/>
    <property type="molecule type" value="Genomic_DNA"/>
</dbReference>
<dbReference type="GO" id="GO:0006633">
    <property type="term" value="P:fatty acid biosynthetic process"/>
    <property type="evidence" value="ECO:0007669"/>
    <property type="project" value="TreeGrafter"/>
</dbReference>
<dbReference type="InterPro" id="IPR001227">
    <property type="entry name" value="Ac_transferase_dom_sf"/>
</dbReference>
<dbReference type="Gene3D" id="3.40.366.10">
    <property type="entry name" value="Malonyl-Coenzyme A Acyl Carrier Protein, domain 2"/>
    <property type="match status" value="1"/>
</dbReference>
<comment type="catalytic activity">
    <reaction evidence="4">
        <text>holo-[ACP] + malonyl-CoA = malonyl-[ACP] + CoA</text>
        <dbReference type="Rhea" id="RHEA:41792"/>
        <dbReference type="Rhea" id="RHEA-COMP:9623"/>
        <dbReference type="Rhea" id="RHEA-COMP:9685"/>
        <dbReference type="ChEBI" id="CHEBI:57287"/>
        <dbReference type="ChEBI" id="CHEBI:57384"/>
        <dbReference type="ChEBI" id="CHEBI:64479"/>
        <dbReference type="ChEBI" id="CHEBI:78449"/>
        <dbReference type="EC" id="2.3.1.39"/>
    </reaction>
</comment>
<dbReference type="Gene3D" id="3.30.70.250">
    <property type="entry name" value="Malonyl-CoA ACP transacylase, ACP-binding"/>
    <property type="match status" value="1"/>
</dbReference>
<organism evidence="6 7">
    <name type="scientific">Clostridium estertheticum</name>
    <dbReference type="NCBI Taxonomy" id="238834"/>
    <lineage>
        <taxon>Bacteria</taxon>
        <taxon>Bacillati</taxon>
        <taxon>Bacillota</taxon>
        <taxon>Clostridia</taxon>
        <taxon>Eubacteriales</taxon>
        <taxon>Clostridiaceae</taxon>
        <taxon>Clostridium</taxon>
    </lineage>
</organism>
<dbReference type="PANTHER" id="PTHR42681">
    <property type="entry name" value="MALONYL-COA-ACYL CARRIER PROTEIN TRANSACYLASE, MITOCHONDRIAL"/>
    <property type="match status" value="1"/>
</dbReference>
<evidence type="ECO:0000259" key="5">
    <source>
        <dbReference type="SMART" id="SM00827"/>
    </source>
</evidence>
<evidence type="ECO:0000313" key="7">
    <source>
        <dbReference type="Proteomes" id="UP000342249"/>
    </source>
</evidence>
<sequence>MKRVTLVFPGQGSQYIGMGHDLYKKYDVARKTFEEANDVLGFDLKKMCFEGDMNELTETKNTQPALLTTSVAAFRVYMKEYGMPPEFMMGHSIGEFSALTCSEVIKFADALKIVRQRGIFMQEAVVPGVGEMTAISGININLIKEECEKICNDIEKVGIACYNSPNQIVISGNTLAVKKVGEKFIRMGANVTPLKVSAPFHSMLMQTASDKFEEELMKYTYSESLWPVVSNLTAEPYMNKAQVIKNLTLQMIHPVRWYESMNYIQDKGAEIVLELGPKTVLKNLVKNNFKGIKAYSFDENEDRKALGNEIGTIEKISKELKMKILSKCMASAVCICNRNWNNEEYCRGVVEPYNKIKKLYEELEASGKEPTIDNIKEALHMLKSVFTTKKAPLEEKKERINRLVKETGDKHLFEYWMDIEHDEKSAIDMVV</sequence>
<feature type="domain" description="Malonyl-CoA:ACP transacylase (MAT)" evidence="5">
    <location>
        <begin position="7"/>
        <end position="340"/>
    </location>
</feature>
<dbReference type="Pfam" id="PF00698">
    <property type="entry name" value="Acyl_transf_1"/>
    <property type="match status" value="1"/>
</dbReference>
<dbReference type="Proteomes" id="UP000342249">
    <property type="component" value="Unassembled WGS sequence"/>
</dbReference>
<keyword evidence="2 6" id="KW-0808">Transferase</keyword>
<accession>A0A5N7J834</accession>
<evidence type="ECO:0000313" key="6">
    <source>
        <dbReference type="EMBL" id="MPQ64881.1"/>
    </source>
</evidence>
<dbReference type="InterPro" id="IPR014043">
    <property type="entry name" value="Acyl_transferase_dom"/>
</dbReference>
<name>A0A5N7J834_9CLOT</name>
<dbReference type="SUPFAM" id="SSF52151">
    <property type="entry name" value="FabD/lysophospholipase-like"/>
    <property type="match status" value="1"/>
</dbReference>
<dbReference type="InterPro" id="IPR050858">
    <property type="entry name" value="Mal-CoA-ACP_Trans/PKS_FabD"/>
</dbReference>
<dbReference type="GO" id="GO:0004314">
    <property type="term" value="F:[acyl-carrier-protein] S-malonyltransferase activity"/>
    <property type="evidence" value="ECO:0007669"/>
    <property type="project" value="UniProtKB-EC"/>
</dbReference>
<dbReference type="SUPFAM" id="SSF55048">
    <property type="entry name" value="Probable ACP-binding domain of malonyl-CoA ACP transacylase"/>
    <property type="match status" value="1"/>
</dbReference>
<keyword evidence="3 6" id="KW-0012">Acyltransferase</keyword>
<evidence type="ECO:0000256" key="1">
    <source>
        <dbReference type="ARBA" id="ARBA00013258"/>
    </source>
</evidence>
<dbReference type="InterPro" id="IPR004410">
    <property type="entry name" value="Malonyl_CoA-ACP_transAc_FabD"/>
</dbReference>
<dbReference type="NCBIfam" id="TIGR00128">
    <property type="entry name" value="fabD"/>
    <property type="match status" value="1"/>
</dbReference>
<dbReference type="AlphaFoldDB" id="A0A5N7J834"/>
<dbReference type="InterPro" id="IPR016035">
    <property type="entry name" value="Acyl_Trfase/lysoPLipase"/>
</dbReference>
<dbReference type="PANTHER" id="PTHR42681:SF1">
    <property type="entry name" value="MALONYL-COA-ACYL CARRIER PROTEIN TRANSACYLASE, MITOCHONDRIAL"/>
    <property type="match status" value="1"/>
</dbReference>
<protein>
    <recommendedName>
        <fullName evidence="1">[acyl-carrier-protein] S-malonyltransferase</fullName>
        <ecNumber evidence="1">2.3.1.39</ecNumber>
    </recommendedName>
</protein>
<dbReference type="EC" id="2.3.1.39" evidence="1"/>
<dbReference type="RefSeq" id="WP_152754020.1">
    <property type="nucleotide sequence ID" value="NZ_SPSE01000054.1"/>
</dbReference>